<gene>
    <name evidence="1" type="ORF">CCOS01_11079</name>
</gene>
<protein>
    <submittedName>
        <fullName evidence="1">Uncharacterized protein</fullName>
    </submittedName>
</protein>
<dbReference type="GeneID" id="85342779"/>
<keyword evidence="2" id="KW-1185">Reference proteome</keyword>
<dbReference type="RefSeq" id="XP_060309964.1">
    <property type="nucleotide sequence ID" value="XM_060459232.1"/>
</dbReference>
<dbReference type="Proteomes" id="UP001240678">
    <property type="component" value="Unassembled WGS sequence"/>
</dbReference>
<organism evidence="1 2">
    <name type="scientific">Colletotrichum costaricense</name>
    <dbReference type="NCBI Taxonomy" id="1209916"/>
    <lineage>
        <taxon>Eukaryota</taxon>
        <taxon>Fungi</taxon>
        <taxon>Dikarya</taxon>
        <taxon>Ascomycota</taxon>
        <taxon>Pezizomycotina</taxon>
        <taxon>Sordariomycetes</taxon>
        <taxon>Hypocreomycetidae</taxon>
        <taxon>Glomerellales</taxon>
        <taxon>Glomerellaceae</taxon>
        <taxon>Colletotrichum</taxon>
        <taxon>Colletotrichum acutatum species complex</taxon>
    </lineage>
</organism>
<comment type="caution">
    <text evidence="1">The sequence shown here is derived from an EMBL/GenBank/DDBJ whole genome shotgun (WGS) entry which is preliminary data.</text>
</comment>
<reference evidence="1 2" key="1">
    <citation type="submission" date="2016-10" db="EMBL/GenBank/DDBJ databases">
        <title>The genome sequence of Colletotrichum fioriniae PJ7.</title>
        <authorList>
            <person name="Baroncelli R."/>
        </authorList>
    </citation>
    <scope>NUCLEOTIDE SEQUENCE [LARGE SCALE GENOMIC DNA]</scope>
    <source>
        <strain evidence="1 2">IMI 309622</strain>
    </source>
</reference>
<evidence type="ECO:0000313" key="1">
    <source>
        <dbReference type="EMBL" id="KAK1519428.1"/>
    </source>
</evidence>
<evidence type="ECO:0000313" key="2">
    <source>
        <dbReference type="Proteomes" id="UP001240678"/>
    </source>
</evidence>
<dbReference type="AlphaFoldDB" id="A0AAJ0DX26"/>
<name>A0AAJ0DX26_9PEZI</name>
<accession>A0AAJ0DX26</accession>
<dbReference type="EMBL" id="MOOE01000012">
    <property type="protein sequence ID" value="KAK1519428.1"/>
    <property type="molecule type" value="Genomic_DNA"/>
</dbReference>
<proteinExistence type="predicted"/>
<sequence length="235" mass="24653">MGVADVLELLSEELELEVVDEVGVMMDELEDRLVVSEDEMLEEASKMLAEIVDASTLVEFEKQRLVVLVKTSNEVALAVVDVEAVGTFRLTVEVEPGATKKITVSAACADIDVDDPELVAVGEASLLEVRLAEEVVVSEVNEVSDAATDNEDSCRDEVDIVNGVVSGAPICSVAGREVPREKLGVAEAPSVGFVESPMVVPVDKGALAIEVEFSAVSSPVEPAAILVGSSKGSSI</sequence>